<evidence type="ECO:0000259" key="3">
    <source>
        <dbReference type="PROSITE" id="PS51898"/>
    </source>
</evidence>
<dbReference type="InterPro" id="IPR002104">
    <property type="entry name" value="Integrase_catalytic"/>
</dbReference>
<evidence type="ECO:0000256" key="1">
    <source>
        <dbReference type="ARBA" id="ARBA00023125"/>
    </source>
</evidence>
<dbReference type="Proteomes" id="UP000234331">
    <property type="component" value="Unassembled WGS sequence"/>
</dbReference>
<evidence type="ECO:0000313" key="5">
    <source>
        <dbReference type="Proteomes" id="UP000234331"/>
    </source>
</evidence>
<gene>
    <name evidence="4" type="ORF">FRACA_3160002</name>
</gene>
<dbReference type="PROSITE" id="PS51898">
    <property type="entry name" value="TYR_RECOMBINASE"/>
    <property type="match status" value="1"/>
</dbReference>
<sequence>MRLPVSYLGGIPLTGPRAHHIDQTYQRIAADNPARRRAVGPATIRLAHAMFKTALGDAVRQRMVPFNAAEAVELPEYTRPEVEPWGAEEVGAFLDEAATDRLSVMWELIGLHGMRRGEACGATWTGLDDTRSVLTIFRQITDSGGDPGVWAPKTRSGKRKVGLDATTLGALLAHRATQDIERERLGPTWCNGTLPNEHGDPVELSELMFTRPDGRYLDPS</sequence>
<dbReference type="Gene3D" id="1.10.150.130">
    <property type="match status" value="1"/>
</dbReference>
<keyword evidence="2" id="KW-0233">DNA recombination</keyword>
<dbReference type="OrthoDB" id="9805859at2"/>
<reference evidence="4 5" key="1">
    <citation type="submission" date="2017-06" db="EMBL/GenBank/DDBJ databases">
        <authorList>
            <person name="Kim H.J."/>
            <person name="Triplett B.A."/>
        </authorList>
    </citation>
    <scope>NUCLEOTIDE SEQUENCE [LARGE SCALE GENOMIC DNA]</scope>
    <source>
        <strain evidence="4">FRACA_ARgP5</strain>
    </source>
</reference>
<keyword evidence="5" id="KW-1185">Reference proteome</keyword>
<dbReference type="GO" id="GO:0006310">
    <property type="term" value="P:DNA recombination"/>
    <property type="evidence" value="ECO:0007669"/>
    <property type="project" value="UniProtKB-KW"/>
</dbReference>
<evidence type="ECO:0000256" key="2">
    <source>
        <dbReference type="ARBA" id="ARBA00023172"/>
    </source>
</evidence>
<protein>
    <submittedName>
        <fullName evidence="4">Phage integrase family protein</fullName>
    </submittedName>
</protein>
<evidence type="ECO:0000313" key="4">
    <source>
        <dbReference type="EMBL" id="SNQ49283.1"/>
    </source>
</evidence>
<feature type="domain" description="Tyr recombinase" evidence="3">
    <location>
        <begin position="80"/>
        <end position="220"/>
    </location>
</feature>
<dbReference type="RefSeq" id="WP_133150728.1">
    <property type="nucleotide sequence ID" value="NZ_FZMO01000242.1"/>
</dbReference>
<dbReference type="AlphaFoldDB" id="A0A2I2KUE1"/>
<dbReference type="SUPFAM" id="SSF56349">
    <property type="entry name" value="DNA breaking-rejoining enzymes"/>
    <property type="match status" value="1"/>
</dbReference>
<accession>A0A2I2KUE1</accession>
<dbReference type="InterPro" id="IPR013762">
    <property type="entry name" value="Integrase-like_cat_sf"/>
</dbReference>
<proteinExistence type="predicted"/>
<organism evidence="4 5">
    <name type="scientific">Frankia canadensis</name>
    <dbReference type="NCBI Taxonomy" id="1836972"/>
    <lineage>
        <taxon>Bacteria</taxon>
        <taxon>Bacillati</taxon>
        <taxon>Actinomycetota</taxon>
        <taxon>Actinomycetes</taxon>
        <taxon>Frankiales</taxon>
        <taxon>Frankiaceae</taxon>
        <taxon>Frankia</taxon>
    </lineage>
</organism>
<dbReference type="GO" id="GO:0015074">
    <property type="term" value="P:DNA integration"/>
    <property type="evidence" value="ECO:0007669"/>
    <property type="project" value="InterPro"/>
</dbReference>
<dbReference type="Gene3D" id="1.10.443.10">
    <property type="entry name" value="Intergrase catalytic core"/>
    <property type="match status" value="1"/>
</dbReference>
<dbReference type="GO" id="GO:0003677">
    <property type="term" value="F:DNA binding"/>
    <property type="evidence" value="ECO:0007669"/>
    <property type="project" value="UniProtKB-KW"/>
</dbReference>
<dbReference type="InterPro" id="IPR010998">
    <property type="entry name" value="Integrase_recombinase_N"/>
</dbReference>
<dbReference type="InterPro" id="IPR011010">
    <property type="entry name" value="DNA_brk_join_enz"/>
</dbReference>
<dbReference type="EMBL" id="FZMO01000242">
    <property type="protein sequence ID" value="SNQ49283.1"/>
    <property type="molecule type" value="Genomic_DNA"/>
</dbReference>
<name>A0A2I2KUE1_9ACTN</name>
<keyword evidence="1" id="KW-0238">DNA-binding</keyword>